<reference evidence="2 3" key="1">
    <citation type="submission" date="2019-07" db="EMBL/GenBank/DDBJ databases">
        <title>Whole genome shotgun sequence of Methylobacterium haplocladii NBRC 107714.</title>
        <authorList>
            <person name="Hosoyama A."/>
            <person name="Uohara A."/>
            <person name="Ohji S."/>
            <person name="Ichikawa N."/>
        </authorList>
    </citation>
    <scope>NUCLEOTIDE SEQUENCE [LARGE SCALE GENOMIC DNA]</scope>
    <source>
        <strain evidence="2 3">NBRC 107714</strain>
    </source>
</reference>
<evidence type="ECO:0000313" key="2">
    <source>
        <dbReference type="EMBL" id="GEO99840.1"/>
    </source>
</evidence>
<name>A0A512IQ78_9HYPH</name>
<protein>
    <submittedName>
        <fullName evidence="2">Uncharacterized protein</fullName>
    </submittedName>
</protein>
<sequence length="92" mass="9630">MSRAGSSRNSLGAKPFEPLNGPSGVSKAGTPDDGFLEDEPYAANGTARSAPGRSEREAGRVAGFEGDGKTPLPLSDNPARNQSCAFKWEEFT</sequence>
<proteinExistence type="predicted"/>
<organism evidence="2 3">
    <name type="scientific">Methylobacterium haplocladii</name>
    <dbReference type="NCBI Taxonomy" id="1176176"/>
    <lineage>
        <taxon>Bacteria</taxon>
        <taxon>Pseudomonadati</taxon>
        <taxon>Pseudomonadota</taxon>
        <taxon>Alphaproteobacteria</taxon>
        <taxon>Hyphomicrobiales</taxon>
        <taxon>Methylobacteriaceae</taxon>
        <taxon>Methylobacterium</taxon>
    </lineage>
</organism>
<evidence type="ECO:0000256" key="1">
    <source>
        <dbReference type="SAM" id="MobiDB-lite"/>
    </source>
</evidence>
<dbReference type="EMBL" id="BJZT01000024">
    <property type="protein sequence ID" value="GEO99840.1"/>
    <property type="molecule type" value="Genomic_DNA"/>
</dbReference>
<feature type="region of interest" description="Disordered" evidence="1">
    <location>
        <begin position="1"/>
        <end position="81"/>
    </location>
</feature>
<keyword evidence="3" id="KW-1185">Reference proteome</keyword>
<dbReference type="Proteomes" id="UP000321258">
    <property type="component" value="Unassembled WGS sequence"/>
</dbReference>
<evidence type="ECO:0000313" key="3">
    <source>
        <dbReference type="Proteomes" id="UP000321258"/>
    </source>
</evidence>
<comment type="caution">
    <text evidence="2">The sequence shown here is derived from an EMBL/GenBank/DDBJ whole genome shotgun (WGS) entry which is preliminary data.</text>
</comment>
<feature type="compositionally biased region" description="Polar residues" evidence="1">
    <location>
        <begin position="1"/>
        <end position="10"/>
    </location>
</feature>
<gene>
    <name evidence="2" type="ORF">MHA02_22280</name>
</gene>
<accession>A0A512IQ78</accession>
<dbReference type="AlphaFoldDB" id="A0A512IQ78"/>